<protein>
    <submittedName>
        <fullName evidence="2">Uncharacterized protein</fullName>
    </submittedName>
</protein>
<evidence type="ECO:0000313" key="3">
    <source>
        <dbReference type="Proteomes" id="UP000503447"/>
    </source>
</evidence>
<name>A0A6M5YWG4_9BACT</name>
<keyword evidence="3" id="KW-1185">Reference proteome</keyword>
<dbReference type="Proteomes" id="UP000503447">
    <property type="component" value="Chromosome"/>
</dbReference>
<feature type="compositionally biased region" description="Basic residues" evidence="1">
    <location>
        <begin position="30"/>
        <end position="39"/>
    </location>
</feature>
<dbReference type="KEGG" id="ftj:FTUN_5854"/>
<evidence type="ECO:0000256" key="1">
    <source>
        <dbReference type="SAM" id="MobiDB-lite"/>
    </source>
</evidence>
<proteinExistence type="predicted"/>
<sequence length="62" mass="6869">MPTARVPGPTRPVSELLLEIAYYMHTTRVVGHRPRRKAAPKSEPRRPGTHTRPPATPCLTAS</sequence>
<accession>A0A6M5YWG4</accession>
<dbReference type="AlphaFoldDB" id="A0A6M5YWG4"/>
<gene>
    <name evidence="2" type="ORF">FTUN_5854</name>
</gene>
<organism evidence="2 3">
    <name type="scientific">Frigoriglobus tundricola</name>
    <dbReference type="NCBI Taxonomy" id="2774151"/>
    <lineage>
        <taxon>Bacteria</taxon>
        <taxon>Pseudomonadati</taxon>
        <taxon>Planctomycetota</taxon>
        <taxon>Planctomycetia</taxon>
        <taxon>Gemmatales</taxon>
        <taxon>Gemmataceae</taxon>
        <taxon>Frigoriglobus</taxon>
    </lineage>
</organism>
<evidence type="ECO:0000313" key="2">
    <source>
        <dbReference type="EMBL" id="QJW98268.1"/>
    </source>
</evidence>
<dbReference type="RefSeq" id="WP_171473493.1">
    <property type="nucleotide sequence ID" value="NZ_CP053452.2"/>
</dbReference>
<reference evidence="3" key="1">
    <citation type="submission" date="2020-05" db="EMBL/GenBank/DDBJ databases">
        <title>Frigoriglobus tundricola gen. nov., sp. nov., a psychrotolerant cellulolytic planctomycete of the family Gemmataceae with two divergent copies of 16S rRNA gene.</title>
        <authorList>
            <person name="Kulichevskaya I.S."/>
            <person name="Ivanova A.A."/>
            <person name="Naumoff D.G."/>
            <person name="Beletsky A.V."/>
            <person name="Rijpstra W.I.C."/>
            <person name="Sinninghe Damste J.S."/>
            <person name="Mardanov A.V."/>
            <person name="Ravin N.V."/>
            <person name="Dedysh S.N."/>
        </authorList>
    </citation>
    <scope>NUCLEOTIDE SEQUENCE [LARGE SCALE GENOMIC DNA]</scope>
    <source>
        <strain evidence="3">PL17</strain>
    </source>
</reference>
<dbReference type="EMBL" id="CP053452">
    <property type="protein sequence ID" value="QJW98268.1"/>
    <property type="molecule type" value="Genomic_DNA"/>
</dbReference>
<feature type="region of interest" description="Disordered" evidence="1">
    <location>
        <begin position="29"/>
        <end position="62"/>
    </location>
</feature>